<dbReference type="Proteomes" id="UP000215459">
    <property type="component" value="Unassembled WGS sequence"/>
</dbReference>
<dbReference type="AlphaFoldDB" id="A0A235B526"/>
<dbReference type="Gene3D" id="2.30.30.60">
    <property type="match status" value="1"/>
</dbReference>
<comment type="similarity">
    <text evidence="2">Belongs to the MscS (TC 1.A.23) family.</text>
</comment>
<dbReference type="OrthoDB" id="9809206at2"/>
<dbReference type="InterPro" id="IPR011014">
    <property type="entry name" value="MscS_channel_TM-2"/>
</dbReference>
<proteinExistence type="inferred from homology"/>
<keyword evidence="3" id="KW-1003">Cell membrane</keyword>
<evidence type="ECO:0000259" key="9">
    <source>
        <dbReference type="Pfam" id="PF00924"/>
    </source>
</evidence>
<dbReference type="InterPro" id="IPR011066">
    <property type="entry name" value="MscS_channel_C_sf"/>
</dbReference>
<gene>
    <name evidence="11" type="ORF">CHM34_13775</name>
</gene>
<dbReference type="SUPFAM" id="SSF82689">
    <property type="entry name" value="Mechanosensitive channel protein MscS (YggB), C-terminal domain"/>
    <property type="match status" value="1"/>
</dbReference>
<organism evidence="11 12">
    <name type="scientific">Paludifilum halophilum</name>
    <dbReference type="NCBI Taxonomy" id="1642702"/>
    <lineage>
        <taxon>Bacteria</taxon>
        <taxon>Bacillati</taxon>
        <taxon>Bacillota</taxon>
        <taxon>Bacilli</taxon>
        <taxon>Bacillales</taxon>
        <taxon>Thermoactinomycetaceae</taxon>
        <taxon>Paludifilum</taxon>
    </lineage>
</organism>
<evidence type="ECO:0000256" key="7">
    <source>
        <dbReference type="ARBA" id="ARBA00059688"/>
    </source>
</evidence>
<name>A0A235B526_9BACL</name>
<dbReference type="Gene3D" id="1.10.287.1260">
    <property type="match status" value="1"/>
</dbReference>
<protein>
    <recommendedName>
        <fullName evidence="13">Mechanosensitive ion channel protein MscS</fullName>
    </recommendedName>
</protein>
<evidence type="ECO:0008006" key="13">
    <source>
        <dbReference type="Google" id="ProtNLM"/>
    </source>
</evidence>
<feature type="transmembrane region" description="Helical" evidence="8">
    <location>
        <begin position="82"/>
        <end position="103"/>
    </location>
</feature>
<comment type="caution">
    <text evidence="11">The sequence shown here is derived from an EMBL/GenBank/DDBJ whole genome shotgun (WGS) entry which is preliminary data.</text>
</comment>
<sequence>MKWLSSAAELVQNMEDMQKKAEAIVDDPSQKLWEPFWEHILVPFGQIVLIIFLTYLALRYVGRLVDRVLNLSRFEEKRGKTLARLIKSTARYAIYFIAAITILEKVGIEIGPILAGAGIVGLAVGFGAQNLVRDIITGFFIIFDNQMEVGDYVQINGNIEGTVEEIGLRITKVREFNQRLHYLSNGEISQVTNYYRERMRPLIAVTVPYEADQEHVQNTLHRICEDMSRRFAPYVIEPFSLYGVTNIQRDGVEYTLTGICTPEEHWMIERETRKTIVRTFADQQIEIAYPRRIFDSREHPFPMSDREKS</sequence>
<dbReference type="InterPro" id="IPR010920">
    <property type="entry name" value="LSM_dom_sf"/>
</dbReference>
<dbReference type="InterPro" id="IPR045276">
    <property type="entry name" value="YbiO_bact"/>
</dbReference>
<comment type="function">
    <text evidence="7">May play a role in resistance to osmotic downshock.</text>
</comment>
<reference evidence="11 12" key="1">
    <citation type="submission" date="2017-07" db="EMBL/GenBank/DDBJ databases">
        <title>The genome sequence of Paludifilum halophilum highlights mechanisms for microbial adaptation to high salt environemnts.</title>
        <authorList>
            <person name="Belbahri L."/>
        </authorList>
    </citation>
    <scope>NUCLEOTIDE SEQUENCE [LARGE SCALE GENOMIC DNA]</scope>
    <source>
        <strain evidence="11 12">DSM 102817</strain>
    </source>
</reference>
<feature type="domain" description="Mechanosensitive ion channel MscS" evidence="9">
    <location>
        <begin position="130"/>
        <end position="195"/>
    </location>
</feature>
<comment type="subcellular location">
    <subcellularLocation>
        <location evidence="1">Cell membrane</location>
        <topology evidence="1">Multi-pass membrane protein</topology>
    </subcellularLocation>
</comment>
<dbReference type="PANTHER" id="PTHR30460:SF0">
    <property type="entry name" value="MODERATE CONDUCTANCE MECHANOSENSITIVE CHANNEL YBIO"/>
    <property type="match status" value="1"/>
</dbReference>
<feature type="domain" description="Mechanosensitive ion channel transmembrane helices 2/3" evidence="10">
    <location>
        <begin position="91"/>
        <end position="129"/>
    </location>
</feature>
<evidence type="ECO:0000256" key="4">
    <source>
        <dbReference type="ARBA" id="ARBA00022692"/>
    </source>
</evidence>
<evidence type="ECO:0000256" key="2">
    <source>
        <dbReference type="ARBA" id="ARBA00008017"/>
    </source>
</evidence>
<evidence type="ECO:0000256" key="1">
    <source>
        <dbReference type="ARBA" id="ARBA00004651"/>
    </source>
</evidence>
<dbReference type="SUPFAM" id="SSF82861">
    <property type="entry name" value="Mechanosensitive channel protein MscS (YggB), transmembrane region"/>
    <property type="match status" value="1"/>
</dbReference>
<dbReference type="InterPro" id="IPR023408">
    <property type="entry name" value="MscS_beta-dom_sf"/>
</dbReference>
<dbReference type="RefSeq" id="WP_094265194.1">
    <property type="nucleotide sequence ID" value="NZ_NOWF01000008.1"/>
</dbReference>
<dbReference type="PANTHER" id="PTHR30460">
    <property type="entry name" value="MODERATE CONDUCTANCE MECHANOSENSITIVE CHANNEL YBIO"/>
    <property type="match status" value="1"/>
</dbReference>
<evidence type="ECO:0000256" key="6">
    <source>
        <dbReference type="ARBA" id="ARBA00023136"/>
    </source>
</evidence>
<dbReference type="InterPro" id="IPR006685">
    <property type="entry name" value="MscS_channel_2nd"/>
</dbReference>
<dbReference type="GO" id="GO:0008381">
    <property type="term" value="F:mechanosensitive monoatomic ion channel activity"/>
    <property type="evidence" value="ECO:0007669"/>
    <property type="project" value="InterPro"/>
</dbReference>
<feature type="transmembrane region" description="Helical" evidence="8">
    <location>
        <begin position="109"/>
        <end position="128"/>
    </location>
</feature>
<dbReference type="EMBL" id="NOWF01000008">
    <property type="protein sequence ID" value="OYD06997.1"/>
    <property type="molecule type" value="Genomic_DNA"/>
</dbReference>
<keyword evidence="4 8" id="KW-0812">Transmembrane</keyword>
<keyword evidence="5 8" id="KW-1133">Transmembrane helix</keyword>
<feature type="transmembrane region" description="Helical" evidence="8">
    <location>
        <begin position="40"/>
        <end position="61"/>
    </location>
</feature>
<evidence type="ECO:0000259" key="10">
    <source>
        <dbReference type="Pfam" id="PF21088"/>
    </source>
</evidence>
<dbReference type="SUPFAM" id="SSF50182">
    <property type="entry name" value="Sm-like ribonucleoproteins"/>
    <property type="match status" value="1"/>
</dbReference>
<dbReference type="FunFam" id="2.30.30.60:FF:000001">
    <property type="entry name" value="MscS Mechanosensitive ion channel"/>
    <property type="match status" value="1"/>
</dbReference>
<evidence type="ECO:0000256" key="5">
    <source>
        <dbReference type="ARBA" id="ARBA00022989"/>
    </source>
</evidence>
<dbReference type="InterPro" id="IPR049142">
    <property type="entry name" value="MS_channel_1st"/>
</dbReference>
<evidence type="ECO:0000313" key="12">
    <source>
        <dbReference type="Proteomes" id="UP000215459"/>
    </source>
</evidence>
<dbReference type="Pfam" id="PF21088">
    <property type="entry name" value="MS_channel_1st"/>
    <property type="match status" value="1"/>
</dbReference>
<keyword evidence="12" id="KW-1185">Reference proteome</keyword>
<dbReference type="Pfam" id="PF00924">
    <property type="entry name" value="MS_channel_2nd"/>
    <property type="match status" value="1"/>
</dbReference>
<evidence type="ECO:0000313" key="11">
    <source>
        <dbReference type="EMBL" id="OYD06997.1"/>
    </source>
</evidence>
<evidence type="ECO:0000256" key="3">
    <source>
        <dbReference type="ARBA" id="ARBA00022475"/>
    </source>
</evidence>
<keyword evidence="6 8" id="KW-0472">Membrane</keyword>
<dbReference type="Gene3D" id="3.30.70.100">
    <property type="match status" value="1"/>
</dbReference>
<evidence type="ECO:0000256" key="8">
    <source>
        <dbReference type="SAM" id="Phobius"/>
    </source>
</evidence>
<accession>A0A235B526</accession>
<dbReference type="GO" id="GO:0005886">
    <property type="term" value="C:plasma membrane"/>
    <property type="evidence" value="ECO:0007669"/>
    <property type="project" value="UniProtKB-SubCell"/>
</dbReference>